<dbReference type="EMBL" id="MLFT02000001">
    <property type="protein sequence ID" value="PHT58726.1"/>
    <property type="molecule type" value="Genomic_DNA"/>
</dbReference>
<comment type="caution">
    <text evidence="2">The sequence shown here is derived from an EMBL/GenBank/DDBJ whole genome shotgun (WGS) entry which is preliminary data.</text>
</comment>
<dbReference type="InterPro" id="IPR006566">
    <property type="entry name" value="FBD"/>
</dbReference>
<accession>A0A2G2XMK4</accession>
<evidence type="ECO:0000313" key="3">
    <source>
        <dbReference type="Proteomes" id="UP000224567"/>
    </source>
</evidence>
<protein>
    <recommendedName>
        <fullName evidence="1">FBD domain-containing protein</fullName>
    </recommendedName>
</protein>
<dbReference type="Pfam" id="PF08387">
    <property type="entry name" value="FBD"/>
    <property type="match status" value="1"/>
</dbReference>
<evidence type="ECO:0000313" key="2">
    <source>
        <dbReference type="EMBL" id="PHT58726.1"/>
    </source>
</evidence>
<gene>
    <name evidence="2" type="ORF">CQW23_01089</name>
</gene>
<dbReference type="Proteomes" id="UP000224567">
    <property type="component" value="Unassembled WGS sequence"/>
</dbReference>
<organism evidence="2 3">
    <name type="scientific">Capsicum baccatum</name>
    <name type="common">Peruvian pepper</name>
    <dbReference type="NCBI Taxonomy" id="33114"/>
    <lineage>
        <taxon>Eukaryota</taxon>
        <taxon>Viridiplantae</taxon>
        <taxon>Streptophyta</taxon>
        <taxon>Embryophyta</taxon>
        <taxon>Tracheophyta</taxon>
        <taxon>Spermatophyta</taxon>
        <taxon>Magnoliopsida</taxon>
        <taxon>eudicotyledons</taxon>
        <taxon>Gunneridae</taxon>
        <taxon>Pentapetalae</taxon>
        <taxon>asterids</taxon>
        <taxon>lamiids</taxon>
        <taxon>Solanales</taxon>
        <taxon>Solanaceae</taxon>
        <taxon>Solanoideae</taxon>
        <taxon>Capsiceae</taxon>
        <taxon>Capsicum</taxon>
    </lineage>
</organism>
<dbReference type="OrthoDB" id="1301291at2759"/>
<dbReference type="AlphaFoldDB" id="A0A2G2XMK4"/>
<evidence type="ECO:0000259" key="1">
    <source>
        <dbReference type="Pfam" id="PF08387"/>
    </source>
</evidence>
<keyword evidence="3" id="KW-1185">Reference proteome</keyword>
<proteinExistence type="predicted"/>
<reference evidence="3" key="2">
    <citation type="journal article" date="2017" name="J. Anim. Genet.">
        <title>Multiple reference genome sequences of hot pepper reveal the massive evolution of plant disease resistance genes by retroduplication.</title>
        <authorList>
            <person name="Kim S."/>
            <person name="Park J."/>
            <person name="Yeom S.-I."/>
            <person name="Kim Y.-M."/>
            <person name="Seo E."/>
            <person name="Kim K.-T."/>
            <person name="Kim M.-S."/>
            <person name="Lee J.M."/>
            <person name="Cheong K."/>
            <person name="Shin H.-S."/>
            <person name="Kim S.-B."/>
            <person name="Han K."/>
            <person name="Lee J."/>
            <person name="Park M."/>
            <person name="Lee H.-A."/>
            <person name="Lee H.-Y."/>
            <person name="Lee Y."/>
            <person name="Oh S."/>
            <person name="Lee J.H."/>
            <person name="Choi E."/>
            <person name="Choi E."/>
            <person name="Lee S.E."/>
            <person name="Jeon J."/>
            <person name="Kim H."/>
            <person name="Choi G."/>
            <person name="Song H."/>
            <person name="Lee J."/>
            <person name="Lee S.-C."/>
            <person name="Kwon J.-K."/>
            <person name="Lee H.-Y."/>
            <person name="Koo N."/>
            <person name="Hong Y."/>
            <person name="Kim R.W."/>
            <person name="Kang W.-H."/>
            <person name="Huh J.H."/>
            <person name="Kang B.-C."/>
            <person name="Yang T.-J."/>
            <person name="Lee Y.-H."/>
            <person name="Bennetzen J.L."/>
            <person name="Choi D."/>
        </authorList>
    </citation>
    <scope>NUCLEOTIDE SEQUENCE [LARGE SCALE GENOMIC DNA]</scope>
    <source>
        <strain evidence="3">cv. PBC81</strain>
    </source>
</reference>
<feature type="domain" description="FBD" evidence="1">
    <location>
        <begin position="91"/>
        <end position="124"/>
    </location>
</feature>
<reference evidence="2 3" key="1">
    <citation type="journal article" date="2017" name="Genome Biol.">
        <title>New reference genome sequences of hot pepper reveal the massive evolution of plant disease-resistance genes by retroduplication.</title>
        <authorList>
            <person name="Kim S."/>
            <person name="Park J."/>
            <person name="Yeom S.I."/>
            <person name="Kim Y.M."/>
            <person name="Seo E."/>
            <person name="Kim K.T."/>
            <person name="Kim M.S."/>
            <person name="Lee J.M."/>
            <person name="Cheong K."/>
            <person name="Shin H.S."/>
            <person name="Kim S.B."/>
            <person name="Han K."/>
            <person name="Lee J."/>
            <person name="Park M."/>
            <person name="Lee H.A."/>
            <person name="Lee H.Y."/>
            <person name="Lee Y."/>
            <person name="Oh S."/>
            <person name="Lee J.H."/>
            <person name="Choi E."/>
            <person name="Choi E."/>
            <person name="Lee S.E."/>
            <person name="Jeon J."/>
            <person name="Kim H."/>
            <person name="Choi G."/>
            <person name="Song H."/>
            <person name="Lee J."/>
            <person name="Lee S.C."/>
            <person name="Kwon J.K."/>
            <person name="Lee H.Y."/>
            <person name="Koo N."/>
            <person name="Hong Y."/>
            <person name="Kim R.W."/>
            <person name="Kang W.H."/>
            <person name="Huh J.H."/>
            <person name="Kang B.C."/>
            <person name="Yang T.J."/>
            <person name="Lee Y.H."/>
            <person name="Bennetzen J.L."/>
            <person name="Choi D."/>
        </authorList>
    </citation>
    <scope>NUCLEOTIDE SEQUENCE [LARGE SCALE GENOMIC DNA]</scope>
    <source>
        <strain evidence="3">cv. PBC81</strain>
    </source>
</reference>
<sequence length="180" mass="20637">MDASPVCSNLTKFFGYMPCLMELNIGGYLLESLKMGGLPENHLIALNNVKSLTIRRVLFRNVEEGNMDYDVEAAVQYLRDQSRLHGVVKLLQRVHMNDFNGSKMEMEFLRLILACAPVLEKISIWNYARLMYSTGTEIMDELNQVRRASPNVEFIVDAVELEDDIPIEPPDFVLEDDFDE</sequence>
<name>A0A2G2XMK4_CAPBA</name>